<keyword evidence="1" id="KW-1133">Transmembrane helix</keyword>
<dbReference type="EMBL" id="RBZW01000003">
    <property type="protein sequence ID" value="THE66604.1"/>
    <property type="molecule type" value="Genomic_DNA"/>
</dbReference>
<feature type="domain" description="Zinc-ribbon" evidence="2">
    <location>
        <begin position="3"/>
        <end position="25"/>
    </location>
</feature>
<reference evidence="3 4" key="1">
    <citation type="submission" date="2018-10" db="EMBL/GenBank/DDBJ databases">
        <title>Natronolimnobius sp. XQ-INN 246 isolated from Inner Mongolia Autonomous Region of China.</title>
        <authorList>
            <person name="Xue Q."/>
        </authorList>
    </citation>
    <scope>NUCLEOTIDE SEQUENCE [LARGE SCALE GENOMIC DNA]</scope>
    <source>
        <strain evidence="3 4">XQ-INN 246</strain>
    </source>
</reference>
<feature type="transmembrane region" description="Helical" evidence="1">
    <location>
        <begin position="216"/>
        <end position="236"/>
    </location>
</feature>
<dbReference type="Pfam" id="PF13240">
    <property type="entry name" value="Zn_Ribbon_1"/>
    <property type="match status" value="1"/>
</dbReference>
<evidence type="ECO:0000259" key="2">
    <source>
        <dbReference type="Pfam" id="PF13240"/>
    </source>
</evidence>
<dbReference type="Proteomes" id="UP000318864">
    <property type="component" value="Unassembled WGS sequence"/>
</dbReference>
<keyword evidence="1" id="KW-0812">Transmembrane</keyword>
<keyword evidence="4" id="KW-1185">Reference proteome</keyword>
<comment type="caution">
    <text evidence="3">The sequence shown here is derived from an EMBL/GenBank/DDBJ whole genome shotgun (WGS) entry which is preliminary data.</text>
</comment>
<accession>A0A4S3TQC9</accession>
<evidence type="ECO:0000256" key="1">
    <source>
        <dbReference type="SAM" id="Phobius"/>
    </source>
</evidence>
<feature type="transmembrane region" description="Helical" evidence="1">
    <location>
        <begin position="288"/>
        <end position="308"/>
    </location>
</feature>
<keyword evidence="1" id="KW-0472">Membrane</keyword>
<feature type="transmembrane region" description="Helical" evidence="1">
    <location>
        <begin position="101"/>
        <end position="117"/>
    </location>
</feature>
<protein>
    <submittedName>
        <fullName evidence="3">Zinc ribbon domain-containing protein</fullName>
    </submittedName>
</protein>
<name>A0A4S3TQC9_9EURY</name>
<dbReference type="InterPro" id="IPR026870">
    <property type="entry name" value="Zinc_ribbon_dom"/>
</dbReference>
<evidence type="ECO:0000313" key="4">
    <source>
        <dbReference type="Proteomes" id="UP000318864"/>
    </source>
</evidence>
<dbReference type="AlphaFoldDB" id="A0A4S3TQC9"/>
<feature type="transmembrane region" description="Helical" evidence="1">
    <location>
        <begin position="248"/>
        <end position="268"/>
    </location>
</feature>
<proteinExistence type="predicted"/>
<feature type="transmembrane region" description="Helical" evidence="1">
    <location>
        <begin position="191"/>
        <end position="210"/>
    </location>
</feature>
<organism evidence="3 4">
    <name type="scientific">Salinadaptatus halalkaliphilus</name>
    <dbReference type="NCBI Taxonomy" id="2419781"/>
    <lineage>
        <taxon>Archaea</taxon>
        <taxon>Methanobacteriati</taxon>
        <taxon>Methanobacteriota</taxon>
        <taxon>Stenosarchaea group</taxon>
        <taxon>Halobacteria</taxon>
        <taxon>Halobacteriales</taxon>
        <taxon>Natrialbaceae</taxon>
        <taxon>Salinadaptatus</taxon>
    </lineage>
</organism>
<evidence type="ECO:0000313" key="3">
    <source>
        <dbReference type="EMBL" id="THE66604.1"/>
    </source>
</evidence>
<sequence length="343" mass="36989">MPYCPNCGEQVPASDSFCSSCGTALEDGGGDGRGRNTSREGPKQSRITLNLGAGKNRHYNLEAISYFEIVDTHLRRSFKLFLAMLLLSAILFGLLVGGFRLVLLVFVILGAVWLVLSPRNGLSIGTLGGRDDLTTDDPARLESEFTSKTPTNISMSGSVNTSLYAVNYTYHFVKANVVSVEQRASLYSRKAVVGVSLGVILSAIGFAQTVDGSAQAVGLVYFGGLVLLIGGSYPILKFRTLLNLFDSVRSAITVTFLLTYYSGILIGVSRLLSAEQGISRASAISDTASLVSGWFVLLGLLMTIYLYALPREGLLVSLPNGERLSFQVTPEDAKRAVNEFRKR</sequence>
<gene>
    <name evidence="3" type="ORF">D8Y22_00265</name>
</gene>